<feature type="transmembrane region" description="Helical" evidence="1">
    <location>
        <begin position="85"/>
        <end position="105"/>
    </location>
</feature>
<evidence type="ECO:0000313" key="3">
    <source>
        <dbReference type="Proteomes" id="UP000005870"/>
    </source>
</evidence>
<dbReference type="InterPro" id="IPR018643">
    <property type="entry name" value="DUF2069_membrane"/>
</dbReference>
<accession>G7US32</accession>
<proteinExistence type="predicted"/>
<sequence length="132" mass="14379">MSAARTPRLLLAITLLALSALFAWWFRDDRHYLATLVVFTLPPLVLAIGARLGSPLAAFWSGVLALGWFSHGVMTAWSHPQDRRYGWLELVLALVVVFASNWDGLRARLGRKARAGDAAGTQVTSAPDDPAP</sequence>
<dbReference type="eggNOG" id="ENOG5031FQF">
    <property type="taxonomic scope" value="Bacteria"/>
</dbReference>
<feature type="transmembrane region" description="Helical" evidence="1">
    <location>
        <begin position="9"/>
        <end position="26"/>
    </location>
</feature>
<protein>
    <recommendedName>
        <fullName evidence="4">DUF2069 domain-containing protein</fullName>
    </recommendedName>
</protein>
<organism evidence="2 3">
    <name type="scientific">Pseudoxanthomonas spadix (strain BD-a59)</name>
    <dbReference type="NCBI Taxonomy" id="1045855"/>
    <lineage>
        <taxon>Bacteria</taxon>
        <taxon>Pseudomonadati</taxon>
        <taxon>Pseudomonadota</taxon>
        <taxon>Gammaproteobacteria</taxon>
        <taxon>Lysobacterales</taxon>
        <taxon>Lysobacteraceae</taxon>
        <taxon>Pseudoxanthomonas</taxon>
    </lineage>
</organism>
<reference evidence="2 3" key="1">
    <citation type="journal article" date="2012" name="J. Bacteriol.">
        <title>Complete Genome Sequence of the BTEX-Degrading Bacterium Pseudoxanthomonas spadix BD-a59.</title>
        <authorList>
            <person name="Lee S.H."/>
            <person name="Jin H.M."/>
            <person name="Lee H.J."/>
            <person name="Kim J.M."/>
            <person name="Jeon C.O."/>
        </authorList>
    </citation>
    <scope>NUCLEOTIDE SEQUENCE [LARGE SCALE GENOMIC DNA]</scope>
    <source>
        <strain evidence="2 3">BD-a59</strain>
    </source>
</reference>
<evidence type="ECO:0008006" key="4">
    <source>
        <dbReference type="Google" id="ProtNLM"/>
    </source>
</evidence>
<dbReference type="Proteomes" id="UP000005870">
    <property type="component" value="Chromosome"/>
</dbReference>
<name>G7US32_PSEUP</name>
<evidence type="ECO:0000313" key="2">
    <source>
        <dbReference type="EMBL" id="AER57240.1"/>
    </source>
</evidence>
<feature type="transmembrane region" description="Helical" evidence="1">
    <location>
        <begin position="32"/>
        <end position="50"/>
    </location>
</feature>
<evidence type="ECO:0000256" key="1">
    <source>
        <dbReference type="SAM" id="Phobius"/>
    </source>
</evidence>
<feature type="transmembrane region" description="Helical" evidence="1">
    <location>
        <begin position="57"/>
        <end position="79"/>
    </location>
</feature>
<dbReference type="Pfam" id="PF09842">
    <property type="entry name" value="DUF2069"/>
    <property type="match status" value="1"/>
</dbReference>
<dbReference type="KEGG" id="psd:DSC_12980"/>
<dbReference type="RefSeq" id="WP_014161413.1">
    <property type="nucleotide sequence ID" value="NC_016147.2"/>
</dbReference>
<keyword evidence="3" id="KW-1185">Reference proteome</keyword>
<dbReference type="HOGENOM" id="CLU_2025835_0_0_6"/>
<keyword evidence="1" id="KW-0472">Membrane</keyword>
<dbReference type="EMBL" id="CP003093">
    <property type="protein sequence ID" value="AER57240.1"/>
    <property type="molecule type" value="Genomic_DNA"/>
</dbReference>
<gene>
    <name evidence="2" type="ordered locus">DSC_12980</name>
</gene>
<dbReference type="OrthoDB" id="5957486at2"/>
<keyword evidence="1" id="KW-0812">Transmembrane</keyword>
<dbReference type="AlphaFoldDB" id="G7US32"/>
<keyword evidence="1" id="KW-1133">Transmembrane helix</keyword>
<dbReference type="STRING" id="1045855.DSC_12980"/>